<reference evidence="2" key="3">
    <citation type="journal article" date="2022" name="BMC Genomics">
        <title>Comparative genome analysis of mycobacteria focusing on tRNA and non-coding RNA.</title>
        <authorList>
            <person name="Behra P.R.K."/>
            <person name="Pettersson B.M.F."/>
            <person name="Ramesh M."/>
            <person name="Das S."/>
            <person name="Dasgupta S."/>
            <person name="Kirsebom L.A."/>
        </authorList>
    </citation>
    <scope>NUCLEOTIDE SEQUENCE</scope>
    <source>
        <strain evidence="2">CCUG 55640</strain>
    </source>
</reference>
<feature type="compositionally biased region" description="Polar residues" evidence="1">
    <location>
        <begin position="33"/>
        <end position="43"/>
    </location>
</feature>
<dbReference type="EMBL" id="JACKVH010000029">
    <property type="protein sequence ID" value="MCV7381886.1"/>
    <property type="molecule type" value="Genomic_DNA"/>
</dbReference>
<dbReference type="EMBL" id="MVHD01000054">
    <property type="protein sequence ID" value="OQZ88504.1"/>
    <property type="molecule type" value="Genomic_DNA"/>
</dbReference>
<accession>A0AA41XTU4</accession>
<dbReference type="RefSeq" id="WP_083140263.1">
    <property type="nucleotide sequence ID" value="NZ_JACKVH010000029.1"/>
</dbReference>
<evidence type="ECO:0000313" key="5">
    <source>
        <dbReference type="Proteomes" id="UP001141650"/>
    </source>
</evidence>
<comment type="caution">
    <text evidence="2">The sequence shown here is derived from an EMBL/GenBank/DDBJ whole genome shotgun (WGS) entry which is preliminary data.</text>
</comment>
<sequence>MPSRRRRTARHERDVRAPAAPPPDPSSELARSWSATGSPTGSVATIADPRIGAVVARAEGQSFYLRVLAGVCEATIGSVRRLAETTMYLEGLMPSGPASS</sequence>
<proteinExistence type="predicted"/>
<gene>
    <name evidence="3" type="ORF">BST11_22445</name>
    <name evidence="2" type="ORF">H7K38_25050</name>
</gene>
<evidence type="ECO:0000313" key="2">
    <source>
        <dbReference type="EMBL" id="MCV7381886.1"/>
    </source>
</evidence>
<evidence type="ECO:0000256" key="1">
    <source>
        <dbReference type="SAM" id="MobiDB-lite"/>
    </source>
</evidence>
<reference evidence="3 4" key="1">
    <citation type="submission" date="2017-02" db="EMBL/GenBank/DDBJ databases">
        <title>The new phylogeny of genus Mycobacterium.</title>
        <authorList>
            <person name="Tortoli E."/>
            <person name="Trovato A."/>
            <person name="Cirillo D.M."/>
        </authorList>
    </citation>
    <scope>NUCLEOTIDE SEQUENCE [LARGE SCALE GENOMIC DNA]</scope>
    <source>
        <strain evidence="3 4">DSM 45230</strain>
    </source>
</reference>
<dbReference type="Proteomes" id="UP000192319">
    <property type="component" value="Unassembled WGS sequence"/>
</dbReference>
<feature type="region of interest" description="Disordered" evidence="1">
    <location>
        <begin position="1"/>
        <end position="44"/>
    </location>
</feature>
<organism evidence="2 5">
    <name type="scientific">Mycobacterium alsense</name>
    <dbReference type="NCBI Taxonomy" id="324058"/>
    <lineage>
        <taxon>Bacteria</taxon>
        <taxon>Bacillati</taxon>
        <taxon>Actinomycetota</taxon>
        <taxon>Actinomycetes</taxon>
        <taxon>Mycobacteriales</taxon>
        <taxon>Mycobacteriaceae</taxon>
        <taxon>Mycobacterium</taxon>
    </lineage>
</organism>
<dbReference type="Proteomes" id="UP001141650">
    <property type="component" value="Unassembled WGS sequence"/>
</dbReference>
<dbReference type="AlphaFoldDB" id="A0AA41XTU4"/>
<name>A0AA41XTU4_9MYCO</name>
<evidence type="ECO:0000313" key="4">
    <source>
        <dbReference type="Proteomes" id="UP000192319"/>
    </source>
</evidence>
<protein>
    <submittedName>
        <fullName evidence="2">Uncharacterized protein</fullName>
    </submittedName>
</protein>
<feature type="compositionally biased region" description="Basic residues" evidence="1">
    <location>
        <begin position="1"/>
        <end position="10"/>
    </location>
</feature>
<reference evidence="2" key="2">
    <citation type="submission" date="2020-07" db="EMBL/GenBank/DDBJ databases">
        <authorList>
            <person name="Pettersson B.M.F."/>
            <person name="Behra P.R.K."/>
            <person name="Ramesh M."/>
            <person name="Das S."/>
            <person name="Dasgupta S."/>
            <person name="Kirsebom L.A."/>
        </authorList>
    </citation>
    <scope>NUCLEOTIDE SEQUENCE</scope>
    <source>
        <strain evidence="2">CCUG 55640</strain>
    </source>
</reference>
<keyword evidence="4" id="KW-1185">Reference proteome</keyword>
<evidence type="ECO:0000313" key="3">
    <source>
        <dbReference type="EMBL" id="OQZ88504.1"/>
    </source>
</evidence>